<dbReference type="AlphaFoldDB" id="A0A2P1ENC1"/>
<evidence type="ECO:0000256" key="8">
    <source>
        <dbReference type="ARBA" id="ARBA00025283"/>
    </source>
</evidence>
<dbReference type="Gene3D" id="3.10.20.90">
    <property type="entry name" value="Phosphatidylinositol 3-kinase Catalytic Subunit, Chain A, domain 1"/>
    <property type="match status" value="1"/>
</dbReference>
<evidence type="ECO:0000256" key="9">
    <source>
        <dbReference type="RuleBase" id="RU004549"/>
    </source>
</evidence>
<dbReference type="Pfam" id="PF02309">
    <property type="entry name" value="AUX_IAA"/>
    <property type="match status" value="1"/>
</dbReference>
<dbReference type="PROSITE" id="PS51745">
    <property type="entry name" value="PB1"/>
    <property type="match status" value="1"/>
</dbReference>
<feature type="region of interest" description="Disordered" evidence="10">
    <location>
        <begin position="141"/>
        <end position="201"/>
    </location>
</feature>
<evidence type="ECO:0000256" key="4">
    <source>
        <dbReference type="ARBA" id="ARBA00023015"/>
    </source>
</evidence>
<keyword evidence="3 9" id="KW-0678">Repressor</keyword>
<comment type="subcellular location">
    <subcellularLocation>
        <location evidence="1 9">Nucleus</location>
    </subcellularLocation>
</comment>
<dbReference type="FunFam" id="3.10.20.90:FF:000225">
    <property type="entry name" value="Auxin-responsive protein"/>
    <property type="match status" value="1"/>
</dbReference>
<dbReference type="GO" id="GO:0005634">
    <property type="term" value="C:nucleus"/>
    <property type="evidence" value="ECO:0007669"/>
    <property type="project" value="UniProtKB-SubCell"/>
</dbReference>
<evidence type="ECO:0000256" key="10">
    <source>
        <dbReference type="SAM" id="MobiDB-lite"/>
    </source>
</evidence>
<evidence type="ECO:0000256" key="3">
    <source>
        <dbReference type="ARBA" id="ARBA00022491"/>
    </source>
</evidence>
<feature type="compositionally biased region" description="Polar residues" evidence="10">
    <location>
        <begin position="182"/>
        <end position="191"/>
    </location>
</feature>
<sequence>MAGGSNKLLLDLIDKDTEWAIHRDGERSHGSSEEKSLELRLAPPGEDWTTRKGYQNLNTSSGAKRGFAENGWVMNKNGSHSQNHKFSFSETTGWSSLSQANGAPFLHLQSNPQNLPVMAKESSQPCGSKALDLPAEKKAFSPASANPAVPSSSQKRTAPAPVVGWPPIRSFRRNLASSSSSKPINEPQNAVPSKPPTENPAESFQKGLFVKINMDGVPIGRKVDLKAFDSYEKLSSAVDKLFRGLLAAQKDSSADGIPNRQECEKGFTGLLDGSGEYTLVYEDNEGDRMLVGDVPWHMFVSTVKRLRVLKSSELSSLRCGSKQEKITVDAGVGP</sequence>
<evidence type="ECO:0000313" key="12">
    <source>
        <dbReference type="EMBL" id="AVL95381.1"/>
    </source>
</evidence>
<comment type="function">
    <text evidence="8">Aux/IAA proteins are short-lived transcriptional factors that function as repressors of early auxin response genes at low auxin concentrations. Repression is thought to result from the interaction with auxin response factors (ARFs), proteins that bind to the auxin-responsive promoter element (AuxRE). Formation of heterodimers with ARF proteins may alter their ability to modulate early auxin response genes expression.</text>
</comment>
<dbReference type="PANTHER" id="PTHR31734:SF2">
    <property type="entry name" value="AUXIN-RESPONSIVE PROTEIN IAA26"/>
    <property type="match status" value="1"/>
</dbReference>
<feature type="domain" description="PB1" evidence="11">
    <location>
        <begin position="207"/>
        <end position="316"/>
    </location>
</feature>
<accession>A0A2P1ENC1</accession>
<dbReference type="EMBL" id="KY849618">
    <property type="protein sequence ID" value="AVL95381.1"/>
    <property type="molecule type" value="mRNA"/>
</dbReference>
<dbReference type="PANTHER" id="PTHR31734">
    <property type="entry name" value="AUXIN-RESPONSIVE PROTEIN IAA17"/>
    <property type="match status" value="1"/>
</dbReference>
<evidence type="ECO:0000256" key="1">
    <source>
        <dbReference type="ARBA" id="ARBA00004123"/>
    </source>
</evidence>
<dbReference type="InterPro" id="IPR053793">
    <property type="entry name" value="PB1-like"/>
</dbReference>
<reference evidence="12" key="1">
    <citation type="submission" date="2017-03" db="EMBL/GenBank/DDBJ databases">
        <authorList>
            <person name="Afonso C.L."/>
            <person name="Miller P.J."/>
            <person name="Scott M.A."/>
            <person name="Spackman E."/>
            <person name="Goraichik I."/>
            <person name="Dimitrov K.M."/>
            <person name="Suarez D.L."/>
            <person name="Swayne D.E."/>
        </authorList>
    </citation>
    <scope>NUCLEOTIDE SEQUENCE</scope>
</reference>
<dbReference type="InterPro" id="IPR033389">
    <property type="entry name" value="AUX/IAA_dom"/>
</dbReference>
<protein>
    <recommendedName>
        <fullName evidence="9">Auxin-responsive protein</fullName>
    </recommendedName>
</protein>
<name>A0A2P1ENC1_DIOKA</name>
<reference evidence="12" key="2">
    <citation type="journal article" date="2018" name="J. Exp. Bot.">
        <title>A transcription factor network responsive to high CO2/hypoxia is involved in deastringency in persimmon fruit.</title>
        <authorList>
            <person name="Zhu Q.-g."/>
            <person name="Gong Z.-y."/>
            <person name="Wang M.-m."/>
            <person name="Li X."/>
            <person name="Grierson D."/>
            <person name="Yin X.-r."/>
            <person name="Chen K.-s."/>
        </authorList>
    </citation>
    <scope>NUCLEOTIDE SEQUENCE</scope>
</reference>
<feature type="compositionally biased region" description="Low complexity" evidence="10">
    <location>
        <begin position="141"/>
        <end position="153"/>
    </location>
</feature>
<keyword evidence="4 9" id="KW-0805">Transcription regulation</keyword>
<evidence type="ECO:0000256" key="2">
    <source>
        <dbReference type="ARBA" id="ARBA00006728"/>
    </source>
</evidence>
<keyword evidence="6 9" id="KW-0539">Nucleus</keyword>
<feature type="compositionally biased region" description="Basic and acidic residues" evidence="10">
    <location>
        <begin position="24"/>
        <end position="38"/>
    </location>
</feature>
<evidence type="ECO:0000259" key="11">
    <source>
        <dbReference type="PROSITE" id="PS51745"/>
    </source>
</evidence>
<evidence type="ECO:0000256" key="7">
    <source>
        <dbReference type="ARBA" id="ARBA00023294"/>
    </source>
</evidence>
<feature type="region of interest" description="Disordered" evidence="10">
    <location>
        <begin position="24"/>
        <end position="62"/>
    </location>
</feature>
<comment type="subunit">
    <text evidence="9">Homodimers and heterodimers.</text>
</comment>
<comment type="similarity">
    <text evidence="2 9">Belongs to the Aux/IAA family.</text>
</comment>
<organism evidence="12">
    <name type="scientific">Diospyros kaki</name>
    <name type="common">Kaki persimmon</name>
    <name type="synonym">Diospyros chinensis</name>
    <dbReference type="NCBI Taxonomy" id="35925"/>
    <lineage>
        <taxon>Eukaryota</taxon>
        <taxon>Viridiplantae</taxon>
        <taxon>Streptophyta</taxon>
        <taxon>Embryophyta</taxon>
        <taxon>Tracheophyta</taxon>
        <taxon>Spermatophyta</taxon>
        <taxon>Magnoliopsida</taxon>
        <taxon>eudicotyledons</taxon>
        <taxon>Gunneridae</taxon>
        <taxon>Pentapetalae</taxon>
        <taxon>asterids</taxon>
        <taxon>Ericales</taxon>
        <taxon>Ebenaceae</taxon>
        <taxon>Diospyros</taxon>
    </lineage>
</organism>
<dbReference type="GO" id="GO:0006355">
    <property type="term" value="P:regulation of DNA-templated transcription"/>
    <property type="evidence" value="ECO:0007669"/>
    <property type="project" value="InterPro"/>
</dbReference>
<dbReference type="SUPFAM" id="SSF54277">
    <property type="entry name" value="CAD &amp; PB1 domains"/>
    <property type="match status" value="1"/>
</dbReference>
<dbReference type="GO" id="GO:0009734">
    <property type="term" value="P:auxin-activated signaling pathway"/>
    <property type="evidence" value="ECO:0007669"/>
    <property type="project" value="UniProtKB-UniRule"/>
</dbReference>
<keyword evidence="5 9" id="KW-0804">Transcription</keyword>
<evidence type="ECO:0000256" key="5">
    <source>
        <dbReference type="ARBA" id="ARBA00023163"/>
    </source>
</evidence>
<feature type="compositionally biased region" description="Polar residues" evidence="10">
    <location>
        <begin position="52"/>
        <end position="62"/>
    </location>
</feature>
<keyword evidence="7 9" id="KW-0927">Auxin signaling pathway</keyword>
<dbReference type="InterPro" id="IPR003311">
    <property type="entry name" value="AUX_IAA"/>
</dbReference>
<evidence type="ECO:0000256" key="6">
    <source>
        <dbReference type="ARBA" id="ARBA00023242"/>
    </source>
</evidence>
<proteinExistence type="evidence at transcript level"/>